<reference evidence="19" key="1">
    <citation type="submission" date="2025-08" db="UniProtKB">
        <authorList>
            <consortium name="Ensembl"/>
        </authorList>
    </citation>
    <scope>IDENTIFICATION</scope>
</reference>
<dbReference type="PANTHER" id="PTHR47881:SF1">
    <property type="entry name" value="TUMOR NECROSIS FACTOR RECEPTOR SUPERFAMILY MEMBER 4"/>
    <property type="match status" value="1"/>
</dbReference>
<comment type="function">
    <text evidence="10">Receptor for TNFSF4/OX40L/GP34. Is a costimulatory molecule implicated in long-term T-cell immunity.</text>
</comment>
<evidence type="ECO:0000256" key="12">
    <source>
        <dbReference type="ARBA" id="ARBA00072143"/>
    </source>
</evidence>
<dbReference type="InterPro" id="IPR020445">
    <property type="entry name" value="TNFR_4"/>
</dbReference>
<dbReference type="Proteomes" id="UP000233160">
    <property type="component" value="Unassembled WGS sequence"/>
</dbReference>
<comment type="caution">
    <text evidence="14">Lacks conserved residue(s) required for the propagation of feature annotation.</text>
</comment>
<keyword evidence="6 16" id="KW-0472">Membrane</keyword>
<protein>
    <recommendedName>
        <fullName evidence="12">Tumor necrosis factor receptor superfamily member 4</fullName>
    </recommendedName>
    <alternativeName>
        <fullName evidence="13">OX40L receptor</fullName>
    </alternativeName>
</protein>
<dbReference type="FunFam" id="2.10.50.10:FF:000038">
    <property type="entry name" value="Tumor necrosis factor receptor superfamily member 4"/>
    <property type="match status" value="1"/>
</dbReference>
<feature type="region of interest" description="Disordered" evidence="15">
    <location>
        <begin position="248"/>
        <end position="280"/>
    </location>
</feature>
<evidence type="ECO:0000313" key="20">
    <source>
        <dbReference type="Proteomes" id="UP000233160"/>
    </source>
</evidence>
<gene>
    <name evidence="19" type="primary">TNFRSF4</name>
</gene>
<evidence type="ECO:0000256" key="9">
    <source>
        <dbReference type="ARBA" id="ARBA00023180"/>
    </source>
</evidence>
<dbReference type="STRING" id="379532.ENSPCOP00000030910"/>
<keyword evidence="20" id="KW-1185">Reference proteome</keyword>
<evidence type="ECO:0000256" key="8">
    <source>
        <dbReference type="ARBA" id="ARBA00023170"/>
    </source>
</evidence>
<dbReference type="InterPro" id="IPR001368">
    <property type="entry name" value="TNFR/NGFR_Cys_rich_reg"/>
</dbReference>
<keyword evidence="2 16" id="KW-0812">Transmembrane</keyword>
<evidence type="ECO:0000256" key="14">
    <source>
        <dbReference type="PROSITE-ProRule" id="PRU00206"/>
    </source>
</evidence>
<dbReference type="PROSITE" id="PS50050">
    <property type="entry name" value="TNFR_NGFR_2"/>
    <property type="match status" value="2"/>
</dbReference>
<evidence type="ECO:0000256" key="2">
    <source>
        <dbReference type="ARBA" id="ARBA00022692"/>
    </source>
</evidence>
<keyword evidence="7 14" id="KW-1015">Disulfide bond</keyword>
<keyword evidence="8" id="KW-0675">Receptor</keyword>
<feature type="compositionally biased region" description="Low complexity" evidence="15">
    <location>
        <begin position="180"/>
        <end position="203"/>
    </location>
</feature>
<organism evidence="19 20">
    <name type="scientific">Propithecus coquereli</name>
    <name type="common">Coquerel's sifaka</name>
    <name type="synonym">Propithecus verreauxi coquereli</name>
    <dbReference type="NCBI Taxonomy" id="379532"/>
    <lineage>
        <taxon>Eukaryota</taxon>
        <taxon>Metazoa</taxon>
        <taxon>Chordata</taxon>
        <taxon>Craniata</taxon>
        <taxon>Vertebrata</taxon>
        <taxon>Euteleostomi</taxon>
        <taxon>Mammalia</taxon>
        <taxon>Eutheria</taxon>
        <taxon>Euarchontoglires</taxon>
        <taxon>Primates</taxon>
        <taxon>Strepsirrhini</taxon>
        <taxon>Lemuriformes</taxon>
        <taxon>Indriidae</taxon>
        <taxon>Propithecus</taxon>
    </lineage>
</organism>
<dbReference type="Gene3D" id="2.10.50.10">
    <property type="entry name" value="Tumor Necrosis Factor Receptor, subunit A, domain 2"/>
    <property type="match status" value="2"/>
</dbReference>
<feature type="signal peptide" evidence="17">
    <location>
        <begin position="1"/>
        <end position="29"/>
    </location>
</feature>
<keyword evidence="4" id="KW-0677">Repeat</keyword>
<dbReference type="SMART" id="SM01411">
    <property type="entry name" value="Ephrin_rec_like"/>
    <property type="match status" value="2"/>
</dbReference>
<name>A0A2K6GXF3_PROCO</name>
<evidence type="ECO:0000256" key="16">
    <source>
        <dbReference type="SAM" id="Phobius"/>
    </source>
</evidence>
<dbReference type="GeneTree" id="ENSGT00730000111452"/>
<dbReference type="PANTHER" id="PTHR47881">
    <property type="entry name" value="TUMOR NECROSIS FACTOR RECEPTOR SUBFAMILY MEMBER 4"/>
    <property type="match status" value="1"/>
</dbReference>
<feature type="transmembrane region" description="Helical" evidence="16">
    <location>
        <begin position="215"/>
        <end position="240"/>
    </location>
</feature>
<evidence type="ECO:0000256" key="4">
    <source>
        <dbReference type="ARBA" id="ARBA00022737"/>
    </source>
</evidence>
<evidence type="ECO:0000256" key="15">
    <source>
        <dbReference type="SAM" id="MobiDB-lite"/>
    </source>
</evidence>
<feature type="domain" description="TNFR-Cys" evidence="18">
    <location>
        <begin position="31"/>
        <end position="65"/>
    </location>
</feature>
<dbReference type="CDD" id="cd13406">
    <property type="entry name" value="TNFRSF4"/>
    <property type="match status" value="1"/>
</dbReference>
<dbReference type="AlphaFoldDB" id="A0A2K6GXF3"/>
<feature type="repeat" description="TNFR-Cys" evidence="14">
    <location>
        <begin position="31"/>
        <end position="65"/>
    </location>
</feature>
<dbReference type="SMART" id="SM00208">
    <property type="entry name" value="TNFR"/>
    <property type="match status" value="3"/>
</dbReference>
<evidence type="ECO:0000259" key="18">
    <source>
        <dbReference type="PROSITE" id="PS50050"/>
    </source>
</evidence>
<evidence type="ECO:0000256" key="17">
    <source>
        <dbReference type="SAM" id="SignalP"/>
    </source>
</evidence>
<dbReference type="InterPro" id="IPR034022">
    <property type="entry name" value="TNFRSF4_N"/>
</dbReference>
<evidence type="ECO:0000256" key="3">
    <source>
        <dbReference type="ARBA" id="ARBA00022729"/>
    </source>
</evidence>
<dbReference type="OMA" id="MVSRCSR"/>
<dbReference type="Ensembl" id="ENSPCOT00000041863.1">
    <property type="protein sequence ID" value="ENSPCOP00000030910.1"/>
    <property type="gene ID" value="ENSPCOG00000028210.1"/>
</dbReference>
<feature type="repeat" description="TNFR-Cys" evidence="14">
    <location>
        <begin position="67"/>
        <end position="108"/>
    </location>
</feature>
<comment type="subunit">
    <text evidence="11">Interacts with TRAF2, TRAF3 and TRAF5.</text>
</comment>
<sequence length="280" mass="29420">MCVGVWQPGPDVPGAVLLLLVLLLGAAAGLDCAGDTYPHGGRCCHECQPGNGMVSRCDLSRDTVCRPCEPGFYNEAVNYESCKPCTLCNQRSGSEPKHRCTATQDTVCRCRAGTQPQGGYKRGVDCAPCPPGHFSPGDNQACKPWTNCTAAGKRTLWPASNSSDAVCEDRSPPATPSWETQRPPARPTTAQPTVARPGTSQGPSTPPSEDPRGSVLAAVLGLGLGLGLGVLVPLATLLALHLHRRAWRTPPDAPKGPGGNSFRIPIQEEQADTHSSLAKI</sequence>
<feature type="chain" id="PRO_5014445055" description="Tumor necrosis factor receptor superfamily member 4" evidence="17">
    <location>
        <begin position="30"/>
        <end position="280"/>
    </location>
</feature>
<evidence type="ECO:0000256" key="5">
    <source>
        <dbReference type="ARBA" id="ARBA00022989"/>
    </source>
</evidence>
<comment type="subcellular location">
    <subcellularLocation>
        <location evidence="1">Membrane</location>
        <topology evidence="1">Single-pass type I membrane protein</topology>
    </subcellularLocation>
</comment>
<proteinExistence type="predicted"/>
<feature type="domain" description="TNFR-Cys" evidence="18">
    <location>
        <begin position="67"/>
        <end position="108"/>
    </location>
</feature>
<dbReference type="SUPFAM" id="SSF57586">
    <property type="entry name" value="TNF receptor-like"/>
    <property type="match status" value="3"/>
</dbReference>
<evidence type="ECO:0000256" key="11">
    <source>
        <dbReference type="ARBA" id="ARBA00063202"/>
    </source>
</evidence>
<dbReference type="GO" id="GO:0006954">
    <property type="term" value="P:inflammatory response"/>
    <property type="evidence" value="ECO:0007669"/>
    <property type="project" value="InterPro"/>
</dbReference>
<keyword evidence="9" id="KW-0325">Glycoprotein</keyword>
<evidence type="ECO:0000256" key="1">
    <source>
        <dbReference type="ARBA" id="ARBA00004479"/>
    </source>
</evidence>
<feature type="region of interest" description="Disordered" evidence="15">
    <location>
        <begin position="160"/>
        <end position="212"/>
    </location>
</feature>
<reference evidence="19" key="2">
    <citation type="submission" date="2025-09" db="UniProtKB">
        <authorList>
            <consortium name="Ensembl"/>
        </authorList>
    </citation>
    <scope>IDENTIFICATION</scope>
</reference>
<evidence type="ECO:0000256" key="7">
    <source>
        <dbReference type="ARBA" id="ARBA00023157"/>
    </source>
</evidence>
<keyword evidence="3 17" id="KW-0732">Signal</keyword>
<accession>A0A2K6GXF3</accession>
<evidence type="ECO:0000313" key="19">
    <source>
        <dbReference type="Ensembl" id="ENSPCOP00000030910.1"/>
    </source>
</evidence>
<feature type="disulfide bond" evidence="14">
    <location>
        <begin position="47"/>
        <end position="65"/>
    </location>
</feature>
<evidence type="ECO:0000256" key="6">
    <source>
        <dbReference type="ARBA" id="ARBA00023136"/>
    </source>
</evidence>
<evidence type="ECO:0000256" key="13">
    <source>
        <dbReference type="ARBA" id="ARBA00082647"/>
    </source>
</evidence>
<dbReference type="GO" id="GO:0005031">
    <property type="term" value="F:tumor necrosis factor receptor activity"/>
    <property type="evidence" value="ECO:0007669"/>
    <property type="project" value="InterPro"/>
</dbReference>
<feature type="disulfide bond" evidence="14">
    <location>
        <begin position="44"/>
        <end position="57"/>
    </location>
</feature>
<dbReference type="GO" id="GO:0009897">
    <property type="term" value="C:external side of plasma membrane"/>
    <property type="evidence" value="ECO:0007669"/>
    <property type="project" value="TreeGrafter"/>
</dbReference>
<dbReference type="FunFam" id="2.10.50.10:FF:000026">
    <property type="entry name" value="Tumor necrosis factor receptor superfamily member 4"/>
    <property type="match status" value="1"/>
</dbReference>
<dbReference type="PRINTS" id="PR01921">
    <property type="entry name" value="TNFACTORR4"/>
</dbReference>
<evidence type="ECO:0000256" key="10">
    <source>
        <dbReference type="ARBA" id="ARBA00054481"/>
    </source>
</evidence>
<keyword evidence="5 16" id="KW-1133">Transmembrane helix</keyword>
<dbReference type="Pfam" id="PF00020">
    <property type="entry name" value="TNFR_c6"/>
    <property type="match status" value="2"/>
</dbReference>
<dbReference type="PROSITE" id="PS00652">
    <property type="entry name" value="TNFR_NGFR_1"/>
    <property type="match status" value="1"/>
</dbReference>